<accession>A0A9P3H0T3</accession>
<feature type="compositionally biased region" description="Low complexity" evidence="1">
    <location>
        <begin position="23"/>
        <end position="42"/>
    </location>
</feature>
<dbReference type="Proteomes" id="UP000827284">
    <property type="component" value="Unassembled WGS sequence"/>
</dbReference>
<evidence type="ECO:0000256" key="1">
    <source>
        <dbReference type="SAM" id="MobiDB-lite"/>
    </source>
</evidence>
<keyword evidence="3" id="KW-1185">Reference proteome</keyword>
<evidence type="ECO:0000313" key="3">
    <source>
        <dbReference type="Proteomes" id="UP000827284"/>
    </source>
</evidence>
<organism evidence="2 3">
    <name type="scientific">Entomortierella parvispora</name>
    <dbReference type="NCBI Taxonomy" id="205924"/>
    <lineage>
        <taxon>Eukaryota</taxon>
        <taxon>Fungi</taxon>
        <taxon>Fungi incertae sedis</taxon>
        <taxon>Mucoromycota</taxon>
        <taxon>Mortierellomycotina</taxon>
        <taxon>Mortierellomycetes</taxon>
        <taxon>Mortierellales</taxon>
        <taxon>Mortierellaceae</taxon>
        <taxon>Entomortierella</taxon>
    </lineage>
</organism>
<dbReference type="AlphaFoldDB" id="A0A9P3H0T3"/>
<dbReference type="OrthoDB" id="2437601at2759"/>
<proteinExistence type="predicted"/>
<name>A0A9P3H0T3_9FUNG</name>
<dbReference type="EMBL" id="BQFW01000001">
    <property type="protein sequence ID" value="GJJ68055.1"/>
    <property type="molecule type" value="Genomic_DNA"/>
</dbReference>
<comment type="caution">
    <text evidence="2">The sequence shown here is derived from an EMBL/GenBank/DDBJ whole genome shotgun (WGS) entry which is preliminary data.</text>
</comment>
<feature type="region of interest" description="Disordered" evidence="1">
    <location>
        <begin position="164"/>
        <end position="231"/>
    </location>
</feature>
<reference evidence="2" key="2">
    <citation type="journal article" date="2022" name="Microbiol. Resour. Announc.">
        <title>Whole-Genome Sequence of Entomortierella parvispora E1425, a Mucoromycotan Fungus Associated with Burkholderiaceae-Related Endosymbiotic Bacteria.</title>
        <authorList>
            <person name="Herlambang A."/>
            <person name="Guo Y."/>
            <person name="Takashima Y."/>
            <person name="Narisawa K."/>
            <person name="Ohta H."/>
            <person name="Nishizawa T."/>
        </authorList>
    </citation>
    <scope>NUCLEOTIDE SEQUENCE</scope>
    <source>
        <strain evidence="2">E1425</strain>
    </source>
</reference>
<gene>
    <name evidence="2" type="ORF">EMPS_00401</name>
</gene>
<feature type="region of interest" description="Disordered" evidence="1">
    <location>
        <begin position="324"/>
        <end position="347"/>
    </location>
</feature>
<evidence type="ECO:0000313" key="2">
    <source>
        <dbReference type="EMBL" id="GJJ68055.1"/>
    </source>
</evidence>
<feature type="region of interest" description="Disordered" evidence="1">
    <location>
        <begin position="23"/>
        <end position="76"/>
    </location>
</feature>
<feature type="region of interest" description="Disordered" evidence="1">
    <location>
        <begin position="88"/>
        <end position="119"/>
    </location>
</feature>
<sequence>MLHRFLHLGENTRTGQPLLEAQLQDASQLSSPSSRSLSDLSSFYPPHAEPHARQNLKQPSPRRWNTLHRDPSRLNLEQHGLRDAFIESSQEPENPKRPIFHDNNNSCNSGPPSPIPNEEYEESLPARTLVRLTKAGTVDSTASVPSCSQTNALEIRVWKNETESHPQTLRTSALALNPSSKAPLTSTPHGVSKTSRHYDDNDGEEDELYKGRHHRHDEDVEEDTPDTSYPHVLTQEEPSSQRLLSRIEVGSCYVPVVQNTVRVTCENCWRQFLLTAKDPCRLERHQQQFCRTKTQRRVQRGWSEIEALTDRLQRRVGLICRTAGKEEEGKEEEEESKKGRREMGAGSGYQQGWGRGLGYGYYLGKKVSKQNRERMMREAEALEKKEWRVTEMEDQDE</sequence>
<protein>
    <submittedName>
        <fullName evidence="2">Uncharacterized protein</fullName>
    </submittedName>
</protein>
<feature type="compositionally biased region" description="Polar residues" evidence="1">
    <location>
        <begin position="177"/>
        <end position="193"/>
    </location>
</feature>
<reference evidence="2" key="1">
    <citation type="submission" date="2021-11" db="EMBL/GenBank/DDBJ databases">
        <authorList>
            <person name="Herlambang A."/>
            <person name="Guo Y."/>
            <person name="Takashima Y."/>
            <person name="Nishizawa T."/>
        </authorList>
    </citation>
    <scope>NUCLEOTIDE SEQUENCE</scope>
    <source>
        <strain evidence="2">E1425</strain>
    </source>
</reference>